<proteinExistence type="inferred from homology"/>
<sequence length="195" mass="22233">MSEIFEKRQLYGGAIEIDIPKRFVDVTTYRHVPDHQELFSDEKTDQSVIIELNEIQDHISNADAIKHHYEVLIEDAGISSDKSIIVNYRDLTVDEMPHFDPSIPKYVLLAQQKIAKFNESAENTINIYMALVRLAKSRTDLLITYNEAITIAPASSSMAVVQNVTPSNDQSKSQQLFLAMLKSFKIKDYSLFVHN</sequence>
<dbReference type="GO" id="GO:0031267">
    <property type="term" value="F:small GTPase binding"/>
    <property type="evidence" value="ECO:0007669"/>
    <property type="project" value="TreeGrafter"/>
</dbReference>
<comment type="similarity">
    <text evidence="1">Belongs to the MOG1 family.</text>
</comment>
<accession>A0AAN7Z188</accession>
<evidence type="ECO:0000313" key="5">
    <source>
        <dbReference type="Proteomes" id="UP001344447"/>
    </source>
</evidence>
<keyword evidence="2" id="KW-0813">Transport</keyword>
<name>A0AAN7Z188_9MYCE</name>
<evidence type="ECO:0008006" key="6">
    <source>
        <dbReference type="Google" id="ProtNLM"/>
    </source>
</evidence>
<protein>
    <recommendedName>
        <fullName evidence="6">Ran guanine nucleotide release factor</fullName>
    </recommendedName>
</protein>
<dbReference type="AlphaFoldDB" id="A0AAN7Z188"/>
<dbReference type="Proteomes" id="UP001344447">
    <property type="component" value="Unassembled WGS sequence"/>
</dbReference>
<gene>
    <name evidence="4" type="ORF">RB653_000525</name>
</gene>
<organism evidence="4 5">
    <name type="scientific">Dictyostelium firmibasis</name>
    <dbReference type="NCBI Taxonomy" id="79012"/>
    <lineage>
        <taxon>Eukaryota</taxon>
        <taxon>Amoebozoa</taxon>
        <taxon>Evosea</taxon>
        <taxon>Eumycetozoa</taxon>
        <taxon>Dictyostelia</taxon>
        <taxon>Dictyosteliales</taxon>
        <taxon>Dictyosteliaceae</taxon>
        <taxon>Dictyostelium</taxon>
    </lineage>
</organism>
<dbReference type="Gene3D" id="3.40.1000.10">
    <property type="entry name" value="Mog1/PsbP, alpha/beta/alpha sandwich"/>
    <property type="match status" value="1"/>
</dbReference>
<reference evidence="4 5" key="1">
    <citation type="submission" date="2023-11" db="EMBL/GenBank/DDBJ databases">
        <title>Dfirmibasis_genome.</title>
        <authorList>
            <person name="Edelbroek B."/>
            <person name="Kjellin J."/>
            <person name="Jerlstrom-Hultqvist J."/>
            <person name="Soderbom F."/>
        </authorList>
    </citation>
    <scope>NUCLEOTIDE SEQUENCE [LARGE SCALE GENOMIC DNA]</scope>
    <source>
        <strain evidence="4 5">TNS-C-14</strain>
    </source>
</reference>
<dbReference type="GO" id="GO:0006606">
    <property type="term" value="P:protein import into nucleus"/>
    <property type="evidence" value="ECO:0007669"/>
    <property type="project" value="TreeGrafter"/>
</dbReference>
<comment type="caution">
    <text evidence="4">The sequence shown here is derived from an EMBL/GenBank/DDBJ whole genome shotgun (WGS) entry which is preliminary data.</text>
</comment>
<keyword evidence="5" id="KW-1185">Reference proteome</keyword>
<keyword evidence="3" id="KW-0653">Protein transport</keyword>
<dbReference type="PANTHER" id="PTHR15837">
    <property type="entry name" value="RAN GUANINE NUCLEOTIDE RELEASE FACTOR"/>
    <property type="match status" value="1"/>
</dbReference>
<dbReference type="PANTHER" id="PTHR15837:SF0">
    <property type="entry name" value="RAN GUANINE NUCLEOTIDE RELEASE FACTOR"/>
    <property type="match status" value="1"/>
</dbReference>
<dbReference type="GO" id="GO:0005634">
    <property type="term" value="C:nucleus"/>
    <property type="evidence" value="ECO:0007669"/>
    <property type="project" value="TreeGrafter"/>
</dbReference>
<evidence type="ECO:0000313" key="4">
    <source>
        <dbReference type="EMBL" id="KAK5580505.1"/>
    </source>
</evidence>
<evidence type="ECO:0000256" key="2">
    <source>
        <dbReference type="ARBA" id="ARBA00022448"/>
    </source>
</evidence>
<dbReference type="GO" id="GO:0005085">
    <property type="term" value="F:guanyl-nucleotide exchange factor activity"/>
    <property type="evidence" value="ECO:0007669"/>
    <property type="project" value="TreeGrafter"/>
</dbReference>
<dbReference type="InterPro" id="IPR007681">
    <property type="entry name" value="Mog1"/>
</dbReference>
<dbReference type="EMBL" id="JAVFKY010000002">
    <property type="protein sequence ID" value="KAK5580505.1"/>
    <property type="molecule type" value="Genomic_DNA"/>
</dbReference>
<evidence type="ECO:0000256" key="1">
    <source>
        <dbReference type="ARBA" id="ARBA00010307"/>
    </source>
</evidence>
<dbReference type="Pfam" id="PF04603">
    <property type="entry name" value="Mog1"/>
    <property type="match status" value="1"/>
</dbReference>
<evidence type="ECO:0000256" key="3">
    <source>
        <dbReference type="ARBA" id="ARBA00022927"/>
    </source>
</evidence>
<dbReference type="InterPro" id="IPR016123">
    <property type="entry name" value="Mog1/PsbP_a/b/a-sand"/>
</dbReference>
<dbReference type="SUPFAM" id="SSF55724">
    <property type="entry name" value="Mog1p/PsbP-like"/>
    <property type="match status" value="1"/>
</dbReference>